<reference evidence="3" key="1">
    <citation type="submission" date="2021-02" db="EMBL/GenBank/DDBJ databases">
        <authorList>
            <person name="Nowell W R."/>
        </authorList>
    </citation>
    <scope>NUCLEOTIDE SEQUENCE</scope>
</reference>
<sequence length="246" mass="28233">MRLSRIFNSQNTAELIKVLDQQPRQQSGALVVTAATGQHRQEITKRGNVAYNKDIPPPVSGLDTAVRTDYETKIDCTITDVMKEIMARLGSTHIHVDEHVKDQQRRITDETNLVIQHIITDQHNEQSRLLKHINNKQNAVEERYQQLVEQEIERLDKEKHSQLDSLQEELNKSKEDIIKTSEHKLGSLNHQAQQTKMFILQQALEAANIKMNKLHREVQGVSIDDRLHQMQSTVDTTIKTNSKTPG</sequence>
<evidence type="ECO:0000313" key="3">
    <source>
        <dbReference type="EMBL" id="CAF1354391.1"/>
    </source>
</evidence>
<dbReference type="EMBL" id="CAJOBC010066232">
    <property type="protein sequence ID" value="CAF4227080.1"/>
    <property type="molecule type" value="Genomic_DNA"/>
</dbReference>
<dbReference type="AlphaFoldDB" id="A0A815HGG7"/>
<dbReference type="EMBL" id="CAJNOQ010015073">
    <property type="protein sequence ID" value="CAF1354391.1"/>
    <property type="molecule type" value="Genomic_DNA"/>
</dbReference>
<keyword evidence="6" id="KW-1185">Reference proteome</keyword>
<feature type="coiled-coil region" evidence="1">
    <location>
        <begin position="130"/>
        <end position="183"/>
    </location>
</feature>
<evidence type="ECO:0000313" key="6">
    <source>
        <dbReference type="Proteomes" id="UP000663829"/>
    </source>
</evidence>
<dbReference type="Proteomes" id="UP000681722">
    <property type="component" value="Unassembled WGS sequence"/>
</dbReference>
<name>A0A815HGG7_9BILA</name>
<evidence type="ECO:0000313" key="5">
    <source>
        <dbReference type="EMBL" id="CAF4227080.1"/>
    </source>
</evidence>
<dbReference type="Proteomes" id="UP000682733">
    <property type="component" value="Unassembled WGS sequence"/>
</dbReference>
<proteinExistence type="predicted"/>
<evidence type="ECO:0000313" key="2">
    <source>
        <dbReference type="EMBL" id="CAF1176662.1"/>
    </source>
</evidence>
<accession>A0A815HGG7</accession>
<evidence type="ECO:0000313" key="4">
    <source>
        <dbReference type="EMBL" id="CAF3987849.1"/>
    </source>
</evidence>
<dbReference type="EMBL" id="CAJNOK010013037">
    <property type="protein sequence ID" value="CAF1176662.1"/>
    <property type="molecule type" value="Genomic_DNA"/>
</dbReference>
<dbReference type="Proteomes" id="UP000677228">
    <property type="component" value="Unassembled WGS sequence"/>
</dbReference>
<organism evidence="3 6">
    <name type="scientific">Didymodactylos carnosus</name>
    <dbReference type="NCBI Taxonomy" id="1234261"/>
    <lineage>
        <taxon>Eukaryota</taxon>
        <taxon>Metazoa</taxon>
        <taxon>Spiralia</taxon>
        <taxon>Gnathifera</taxon>
        <taxon>Rotifera</taxon>
        <taxon>Eurotatoria</taxon>
        <taxon>Bdelloidea</taxon>
        <taxon>Philodinida</taxon>
        <taxon>Philodinidae</taxon>
        <taxon>Didymodactylos</taxon>
    </lineage>
</organism>
<protein>
    <submittedName>
        <fullName evidence="3">Uncharacterized protein</fullName>
    </submittedName>
</protein>
<dbReference type="Proteomes" id="UP000663829">
    <property type="component" value="Unassembled WGS sequence"/>
</dbReference>
<keyword evidence="1" id="KW-0175">Coiled coil</keyword>
<evidence type="ECO:0000256" key="1">
    <source>
        <dbReference type="SAM" id="Coils"/>
    </source>
</evidence>
<comment type="caution">
    <text evidence="3">The sequence shown here is derived from an EMBL/GenBank/DDBJ whole genome shotgun (WGS) entry which is preliminary data.</text>
</comment>
<gene>
    <name evidence="3" type="ORF">GPM918_LOCUS31072</name>
    <name evidence="2" type="ORF">OVA965_LOCUS22846</name>
    <name evidence="5" type="ORF">SRO942_LOCUS31704</name>
    <name evidence="4" type="ORF">TMI583_LOCUS23561</name>
</gene>
<dbReference type="EMBL" id="CAJOBA010034562">
    <property type="protein sequence ID" value="CAF3987849.1"/>
    <property type="molecule type" value="Genomic_DNA"/>
</dbReference>